<feature type="transmembrane region" description="Helical" evidence="1">
    <location>
        <begin position="55"/>
        <end position="81"/>
    </location>
</feature>
<accession>A0A3M8K8M7</accession>
<feature type="transmembrane region" description="Helical" evidence="1">
    <location>
        <begin position="176"/>
        <end position="196"/>
    </location>
</feature>
<evidence type="ECO:0000256" key="1">
    <source>
        <dbReference type="SAM" id="Phobius"/>
    </source>
</evidence>
<sequence>MTAPVTVAPSRKKRRSGVSPWIPNQHGAWAMLITPAIVGTAAGIAQWVAAPESNIGSAVTIPLILIAWFFGYFAFFAFGLVIKARSAARRARYLRPLTVYGSVSLVALVVALVISPQLLWWALPFAPLVLIAVWETLQHRPRSLLSGVSTTLASALLVPVLAMAGLGAETPIDVPLSAWGSAAFLALYFSGTIPFVKTMIRQRGNRRYLIGSISYHVVAAALVIGAAVAWAGGLAGWLMAATMVVALVRSIAVPLSAQRGRAWSAKQVGMMEGPVILLASIAVLFAVM</sequence>
<dbReference type="RefSeq" id="WP_123047617.1">
    <property type="nucleotide sequence ID" value="NZ_PTJO01000003.1"/>
</dbReference>
<name>A0A3M8K8M7_9CORY</name>
<comment type="caution">
    <text evidence="2">The sequence shown here is derived from an EMBL/GenBank/DDBJ whole genome shotgun (WGS) entry which is preliminary data.</text>
</comment>
<reference evidence="2 3" key="1">
    <citation type="submission" date="2018-02" db="EMBL/GenBank/DDBJ databases">
        <title>Corynebacterium alimpuense sp. nov., a marine obligate actinomycete isolated from sediments of Valparaiso bay, Chile.</title>
        <authorList>
            <person name="Claverias F."/>
            <person name="Gonzales-Siles L."/>
            <person name="Salva-Serra F."/>
            <person name="Inganaes E."/>
            <person name="Molin K."/>
            <person name="Cumsille A."/>
            <person name="Undabarrena A."/>
            <person name="Couve E."/>
            <person name="Moore E.R.B."/>
            <person name="Gomila M."/>
            <person name="Camara B."/>
        </authorList>
    </citation>
    <scope>NUCLEOTIDE SEQUENCE [LARGE SCALE GENOMIC DNA]</scope>
    <source>
        <strain evidence="2 3">CCUG 69366</strain>
    </source>
</reference>
<dbReference type="Proteomes" id="UP000266975">
    <property type="component" value="Unassembled WGS sequence"/>
</dbReference>
<feature type="transmembrane region" description="Helical" evidence="1">
    <location>
        <begin position="93"/>
        <end position="114"/>
    </location>
</feature>
<keyword evidence="1" id="KW-0812">Transmembrane</keyword>
<dbReference type="OrthoDB" id="2380563at2"/>
<keyword evidence="3" id="KW-1185">Reference proteome</keyword>
<feature type="transmembrane region" description="Helical" evidence="1">
    <location>
        <begin position="29"/>
        <end position="49"/>
    </location>
</feature>
<dbReference type="EMBL" id="PTJO01000003">
    <property type="protein sequence ID" value="RNE49571.1"/>
    <property type="molecule type" value="Genomic_DNA"/>
</dbReference>
<protein>
    <recommendedName>
        <fullName evidence="4">YwiC-like family protein</fullName>
    </recommendedName>
</protein>
<evidence type="ECO:0008006" key="4">
    <source>
        <dbReference type="Google" id="ProtNLM"/>
    </source>
</evidence>
<proteinExistence type="predicted"/>
<feature type="transmembrane region" description="Helical" evidence="1">
    <location>
        <begin position="144"/>
        <end position="164"/>
    </location>
</feature>
<feature type="transmembrane region" description="Helical" evidence="1">
    <location>
        <begin position="237"/>
        <end position="257"/>
    </location>
</feature>
<evidence type="ECO:0000313" key="2">
    <source>
        <dbReference type="EMBL" id="RNE49571.1"/>
    </source>
</evidence>
<feature type="transmembrane region" description="Helical" evidence="1">
    <location>
        <begin position="120"/>
        <end position="137"/>
    </location>
</feature>
<feature type="transmembrane region" description="Helical" evidence="1">
    <location>
        <begin position="269"/>
        <end position="287"/>
    </location>
</feature>
<feature type="transmembrane region" description="Helical" evidence="1">
    <location>
        <begin position="208"/>
        <end position="231"/>
    </location>
</feature>
<dbReference type="AlphaFoldDB" id="A0A3M8K8M7"/>
<evidence type="ECO:0000313" key="3">
    <source>
        <dbReference type="Proteomes" id="UP000266975"/>
    </source>
</evidence>
<dbReference type="Pfam" id="PF14256">
    <property type="entry name" value="YwiC"/>
    <property type="match status" value="1"/>
</dbReference>
<keyword evidence="1" id="KW-1133">Transmembrane helix</keyword>
<dbReference type="InterPro" id="IPR025576">
    <property type="entry name" value="YwiC"/>
</dbReference>
<organism evidence="2 3">
    <name type="scientific">Corynebacterium alimapuense</name>
    <dbReference type="NCBI Taxonomy" id="1576874"/>
    <lineage>
        <taxon>Bacteria</taxon>
        <taxon>Bacillati</taxon>
        <taxon>Actinomycetota</taxon>
        <taxon>Actinomycetes</taxon>
        <taxon>Mycobacteriales</taxon>
        <taxon>Corynebacteriaceae</taxon>
        <taxon>Corynebacterium</taxon>
    </lineage>
</organism>
<keyword evidence="1" id="KW-0472">Membrane</keyword>
<gene>
    <name evidence="2" type="ORF">C5L39_04280</name>
</gene>